<name>A0A2T9YPG2_9FUNG</name>
<evidence type="ECO:0000256" key="8">
    <source>
        <dbReference type="ARBA" id="ARBA00022801"/>
    </source>
</evidence>
<feature type="transmembrane region" description="Helical" evidence="14">
    <location>
        <begin position="43"/>
        <end position="62"/>
    </location>
</feature>
<dbReference type="GO" id="GO:0008235">
    <property type="term" value="F:metalloexopeptidase activity"/>
    <property type="evidence" value="ECO:0007669"/>
    <property type="project" value="InterPro"/>
</dbReference>
<dbReference type="InterPro" id="IPR045175">
    <property type="entry name" value="M28_fam"/>
</dbReference>
<dbReference type="AlphaFoldDB" id="A0A2T9YPG2"/>
<dbReference type="SUPFAM" id="SSF53187">
    <property type="entry name" value="Zn-dependent exopeptidases"/>
    <property type="match status" value="1"/>
</dbReference>
<evidence type="ECO:0000256" key="9">
    <source>
        <dbReference type="ARBA" id="ARBA00022833"/>
    </source>
</evidence>
<evidence type="ECO:0000256" key="13">
    <source>
        <dbReference type="RuleBase" id="RU361240"/>
    </source>
</evidence>
<dbReference type="Pfam" id="PF04389">
    <property type="entry name" value="Peptidase_M28"/>
    <property type="match status" value="1"/>
</dbReference>
<dbReference type="PANTHER" id="PTHR12147">
    <property type="entry name" value="METALLOPEPTIDASE M28 FAMILY MEMBER"/>
    <property type="match status" value="1"/>
</dbReference>
<comment type="subcellular location">
    <subcellularLocation>
        <location evidence="3">Vacuole membrane</location>
        <topology evidence="3">Multi-pass membrane protein</topology>
    </subcellularLocation>
</comment>
<dbReference type="Proteomes" id="UP000245383">
    <property type="component" value="Unassembled WGS sequence"/>
</dbReference>
<keyword evidence="12" id="KW-0325">Glycoprotein</keyword>
<reference evidence="16 17" key="1">
    <citation type="journal article" date="2018" name="MBio">
        <title>Comparative Genomics Reveals the Core Gene Toolbox for the Fungus-Insect Symbiosis.</title>
        <authorList>
            <person name="Wang Y."/>
            <person name="Stata M."/>
            <person name="Wang W."/>
            <person name="Stajich J.E."/>
            <person name="White M.M."/>
            <person name="Moncalvo J.M."/>
        </authorList>
    </citation>
    <scope>NUCLEOTIDE SEQUENCE [LARGE SCALE GENOMIC DNA]</scope>
    <source>
        <strain evidence="16 17">SWE-8-4</strain>
    </source>
</reference>
<comment type="cofactor">
    <cofactor evidence="1">
        <name>Zn(2+)</name>
        <dbReference type="ChEBI" id="CHEBI:29105"/>
    </cofactor>
</comment>
<dbReference type="STRING" id="133385.A0A2T9YPG2"/>
<dbReference type="EC" id="3.4.-.-" evidence="13"/>
<evidence type="ECO:0000256" key="5">
    <source>
        <dbReference type="ARBA" id="ARBA00022554"/>
    </source>
</evidence>
<dbReference type="PANTHER" id="PTHR12147:SF58">
    <property type="entry name" value="VACUOLAR MEMBRANE PROTEASE"/>
    <property type="match status" value="1"/>
</dbReference>
<evidence type="ECO:0000256" key="4">
    <source>
        <dbReference type="ARBA" id="ARBA00010918"/>
    </source>
</evidence>
<keyword evidence="13" id="KW-0479">Metal-binding</keyword>
<keyword evidence="17" id="KW-1185">Reference proteome</keyword>
<dbReference type="GO" id="GO:0006508">
    <property type="term" value="P:proteolysis"/>
    <property type="evidence" value="ECO:0007669"/>
    <property type="project" value="UniProtKB-KW"/>
</dbReference>
<evidence type="ECO:0000259" key="15">
    <source>
        <dbReference type="Pfam" id="PF04389"/>
    </source>
</evidence>
<dbReference type="InterPro" id="IPR007484">
    <property type="entry name" value="Peptidase_M28"/>
</dbReference>
<accession>A0A2T9YPG2</accession>
<evidence type="ECO:0000256" key="7">
    <source>
        <dbReference type="ARBA" id="ARBA00022692"/>
    </source>
</evidence>
<keyword evidence="6 13" id="KW-0645">Protease</keyword>
<comment type="function">
    <text evidence="2">May be involved in vacuolar sorting and osmoregulation.</text>
</comment>
<dbReference type="GO" id="GO:0005774">
    <property type="term" value="C:vacuolar membrane"/>
    <property type="evidence" value="ECO:0007669"/>
    <property type="project" value="UniProtKB-SubCell"/>
</dbReference>
<keyword evidence="11" id="KW-0482">Metalloprotease</keyword>
<keyword evidence="7 14" id="KW-0812">Transmembrane</keyword>
<feature type="transmembrane region" description="Helical" evidence="14">
    <location>
        <begin position="413"/>
        <end position="435"/>
    </location>
</feature>
<evidence type="ECO:0000313" key="17">
    <source>
        <dbReference type="Proteomes" id="UP000245383"/>
    </source>
</evidence>
<evidence type="ECO:0000256" key="11">
    <source>
        <dbReference type="ARBA" id="ARBA00023049"/>
    </source>
</evidence>
<evidence type="ECO:0000256" key="10">
    <source>
        <dbReference type="ARBA" id="ARBA00022989"/>
    </source>
</evidence>
<dbReference type="Gene3D" id="3.40.630.10">
    <property type="entry name" value="Zn peptidases"/>
    <property type="match status" value="1"/>
</dbReference>
<dbReference type="OrthoDB" id="76293at2759"/>
<evidence type="ECO:0000256" key="14">
    <source>
        <dbReference type="SAM" id="Phobius"/>
    </source>
</evidence>
<feature type="domain" description="Peptidase M28" evidence="15">
    <location>
        <begin position="187"/>
        <end position="381"/>
    </location>
</feature>
<keyword evidence="5" id="KW-0926">Vacuole</keyword>
<proteinExistence type="inferred from homology"/>
<keyword evidence="10 14" id="KW-1133">Transmembrane helix</keyword>
<dbReference type="EMBL" id="MBFR01000098">
    <property type="protein sequence ID" value="PVU94240.1"/>
    <property type="molecule type" value="Genomic_DNA"/>
</dbReference>
<evidence type="ECO:0000313" key="16">
    <source>
        <dbReference type="EMBL" id="PVU94240.1"/>
    </source>
</evidence>
<keyword evidence="14" id="KW-0472">Membrane</keyword>
<evidence type="ECO:0000256" key="1">
    <source>
        <dbReference type="ARBA" id="ARBA00001947"/>
    </source>
</evidence>
<evidence type="ECO:0000256" key="2">
    <source>
        <dbReference type="ARBA" id="ARBA00003273"/>
    </source>
</evidence>
<protein>
    <recommendedName>
        <fullName evidence="13">Peptide hydrolase</fullName>
        <ecNumber evidence="13">3.4.-.-</ecNumber>
    </recommendedName>
</protein>
<evidence type="ECO:0000256" key="3">
    <source>
        <dbReference type="ARBA" id="ARBA00004128"/>
    </source>
</evidence>
<keyword evidence="9 13" id="KW-0862">Zinc</keyword>
<sequence length="436" mass="48566">MDPGNNNDEQTAIQEKANLSESKFNNNDSYNQTSFSRNLVRSILHLLCIILLYAAVICIVVFTRLGNINYTPPGNQYLFPPLTTVKSEMIPPSVNVSSFRADVAYEHLRYLARTPHPWNTAANQDNLDYITMVLTELQKLAKSSGVKMEIVSEDPTVFTTTSSSVNFFNSNSKNKTTSSYAYLEGRNILARIVGTENDFENAILLSSHIDSVQVSPGATDDGINGAAMLEIARHIIFNRLKSTIVFNFNNGEEIGLFGAIAFMHHEWASTIKAFINIEGGGAGGAAMVFRSSNYDVVKHYSHRESSYVSKWRPHANVFSNDAFKFGSINSKTDFTVYTAYGIPGLDIAFYERRSLYHTSHDSIENAPIGSLDQVGNSVLNTIKSMSDDPQYLKKPLGSLQQDSIYYDFLGRVVISYSITIGYVIYALMLVFIPIIY</sequence>
<gene>
    <name evidence="16" type="ORF">BB561_002730</name>
</gene>
<evidence type="ECO:0000256" key="12">
    <source>
        <dbReference type="ARBA" id="ARBA00023180"/>
    </source>
</evidence>
<dbReference type="GO" id="GO:0046872">
    <property type="term" value="F:metal ion binding"/>
    <property type="evidence" value="ECO:0007669"/>
    <property type="project" value="UniProtKB-KW"/>
</dbReference>
<comment type="caution">
    <text evidence="16">The sequence shown here is derived from an EMBL/GenBank/DDBJ whole genome shotgun (WGS) entry which is preliminary data.</text>
</comment>
<evidence type="ECO:0000256" key="6">
    <source>
        <dbReference type="ARBA" id="ARBA00022670"/>
    </source>
</evidence>
<comment type="similarity">
    <text evidence="4 13">Belongs to the peptidase M28 family.</text>
</comment>
<organism evidence="16 17">
    <name type="scientific">Smittium simulii</name>
    <dbReference type="NCBI Taxonomy" id="133385"/>
    <lineage>
        <taxon>Eukaryota</taxon>
        <taxon>Fungi</taxon>
        <taxon>Fungi incertae sedis</taxon>
        <taxon>Zoopagomycota</taxon>
        <taxon>Kickxellomycotina</taxon>
        <taxon>Harpellomycetes</taxon>
        <taxon>Harpellales</taxon>
        <taxon>Legeriomycetaceae</taxon>
        <taxon>Smittium</taxon>
    </lineage>
</organism>
<keyword evidence="8 13" id="KW-0378">Hydrolase</keyword>